<dbReference type="WBParaSite" id="ACAC_0000368801-mRNA-1">
    <property type="protein sequence ID" value="ACAC_0000368801-mRNA-1"/>
    <property type="gene ID" value="ACAC_0000368801"/>
</dbReference>
<dbReference type="SUPFAM" id="SSF50630">
    <property type="entry name" value="Acid proteases"/>
    <property type="match status" value="2"/>
</dbReference>
<evidence type="ECO:0000313" key="4">
    <source>
        <dbReference type="Proteomes" id="UP000035642"/>
    </source>
</evidence>
<name>A0A0K0D0U4_ANGCA</name>
<dbReference type="GO" id="GO:0006508">
    <property type="term" value="P:proteolysis"/>
    <property type="evidence" value="ECO:0007669"/>
    <property type="project" value="InterPro"/>
</dbReference>
<dbReference type="InterPro" id="IPR001461">
    <property type="entry name" value="Aspartic_peptidase_A1"/>
</dbReference>
<protein>
    <submittedName>
        <fullName evidence="5">Peptidase A1 domain-containing protein</fullName>
    </submittedName>
</protein>
<dbReference type="GO" id="GO:0005764">
    <property type="term" value="C:lysosome"/>
    <property type="evidence" value="ECO:0007669"/>
    <property type="project" value="TreeGrafter"/>
</dbReference>
<dbReference type="PROSITE" id="PS51767">
    <property type="entry name" value="PEPTIDASE_A1"/>
    <property type="match status" value="1"/>
</dbReference>
<dbReference type="STRING" id="6313.A0A0K0D0U4"/>
<evidence type="ECO:0000313" key="5">
    <source>
        <dbReference type="WBParaSite" id="ACAC_0000368801-mRNA-1"/>
    </source>
</evidence>
<organism evidence="4 5">
    <name type="scientific">Angiostrongylus cantonensis</name>
    <name type="common">Rat lungworm</name>
    <dbReference type="NCBI Taxonomy" id="6313"/>
    <lineage>
        <taxon>Eukaryota</taxon>
        <taxon>Metazoa</taxon>
        <taxon>Ecdysozoa</taxon>
        <taxon>Nematoda</taxon>
        <taxon>Chromadorea</taxon>
        <taxon>Rhabditida</taxon>
        <taxon>Rhabditina</taxon>
        <taxon>Rhabditomorpha</taxon>
        <taxon>Strongyloidea</taxon>
        <taxon>Metastrongylidae</taxon>
        <taxon>Angiostrongylus</taxon>
    </lineage>
</organism>
<dbReference type="PANTHER" id="PTHR47966:SF45">
    <property type="entry name" value="PEPTIDASE A1 DOMAIN-CONTAINING PROTEIN"/>
    <property type="match status" value="1"/>
</dbReference>
<dbReference type="InterPro" id="IPR033121">
    <property type="entry name" value="PEPTIDASE_A1"/>
</dbReference>
<reference evidence="4" key="1">
    <citation type="submission" date="2012-09" db="EMBL/GenBank/DDBJ databases">
        <authorList>
            <person name="Martin A.A."/>
        </authorList>
    </citation>
    <scope>NUCLEOTIDE SEQUENCE</scope>
</reference>
<dbReference type="CDD" id="cd05471">
    <property type="entry name" value="pepsin_like"/>
    <property type="match status" value="1"/>
</dbReference>
<accession>A0A0K0D0U4</accession>
<dbReference type="InterPro" id="IPR021109">
    <property type="entry name" value="Peptidase_aspartic_dom_sf"/>
</dbReference>
<dbReference type="Proteomes" id="UP000035642">
    <property type="component" value="Unassembled WGS sequence"/>
</dbReference>
<evidence type="ECO:0000256" key="1">
    <source>
        <dbReference type="ARBA" id="ARBA00007447"/>
    </source>
</evidence>
<feature type="transmembrane region" description="Helical" evidence="2">
    <location>
        <begin position="30"/>
        <end position="57"/>
    </location>
</feature>
<dbReference type="AlphaFoldDB" id="A0A0K0D0U4"/>
<dbReference type="PANTHER" id="PTHR47966">
    <property type="entry name" value="BETA-SITE APP-CLEAVING ENZYME, ISOFORM A-RELATED"/>
    <property type="match status" value="1"/>
</dbReference>
<dbReference type="PRINTS" id="PR00792">
    <property type="entry name" value="PEPSIN"/>
</dbReference>
<dbReference type="InterPro" id="IPR034164">
    <property type="entry name" value="Pepsin-like_dom"/>
</dbReference>
<dbReference type="Gene3D" id="2.40.70.10">
    <property type="entry name" value="Acid Proteases"/>
    <property type="match status" value="4"/>
</dbReference>
<dbReference type="Pfam" id="PF00026">
    <property type="entry name" value="Asp"/>
    <property type="match status" value="2"/>
</dbReference>
<dbReference type="GO" id="GO:0004190">
    <property type="term" value="F:aspartic-type endopeptidase activity"/>
    <property type="evidence" value="ECO:0007669"/>
    <property type="project" value="InterPro"/>
</dbReference>
<keyword evidence="4" id="KW-1185">Reference proteome</keyword>
<sequence length="413" mass="44234">LIGVFVVLLVTEEEEVVIGEVTVVNGVVEVAMGLVVVIGVVDVVTGVVVVVGMVVVVMTEVVVAVMEGVGAVVEVIGVEEGGMVVMGTLELVRALLDKPIFTVWMAKRGTAAVTHGGLFTYGGSDTMNCGAVIAYETIVSSTSLKFRTMSAVEMRNYTHSKVYKAVVDTGTPLIGGPKVVIQKFADAAGAVYNATDSIFRINCNASDSTLEFVTGKNMYAVEDANYILKFTLLDKPIFTVWMAKRGTAAVTHGGLFTYGGSDTMNCGAVIAYETIVSSTSLKFRTMSAVEMRNYTHSKVYKAVVDTGTPLIGGPKVVIQKFADAAGAVYNATDSIFRINCNASDSTLEFVTGKNMYAVEDANYILKSNKCYFAIFSLEWPGFGPEWVLGTPFIRQFCSIFDIGQKEVGFSLSF</sequence>
<keyword evidence="2" id="KW-0472">Membrane</keyword>
<proteinExistence type="inferred from homology"/>
<keyword evidence="2" id="KW-0812">Transmembrane</keyword>
<feature type="domain" description="Peptidase A1" evidence="3">
    <location>
        <begin position="80"/>
        <end position="410"/>
    </location>
</feature>
<reference evidence="5" key="2">
    <citation type="submission" date="2017-02" db="UniProtKB">
        <authorList>
            <consortium name="WormBaseParasite"/>
        </authorList>
    </citation>
    <scope>IDENTIFICATION</scope>
</reference>
<keyword evidence="2" id="KW-1133">Transmembrane helix</keyword>
<comment type="similarity">
    <text evidence="1">Belongs to the peptidase A1 family.</text>
</comment>
<evidence type="ECO:0000259" key="3">
    <source>
        <dbReference type="PROSITE" id="PS51767"/>
    </source>
</evidence>
<evidence type="ECO:0000256" key="2">
    <source>
        <dbReference type="SAM" id="Phobius"/>
    </source>
</evidence>